<dbReference type="NCBIfam" id="TIGR02593">
    <property type="entry name" value="CRISPR_cas5"/>
    <property type="match status" value="1"/>
</dbReference>
<dbReference type="OrthoDB" id="5704083at2"/>
<dbReference type="GO" id="GO:0043571">
    <property type="term" value="P:maintenance of CRISPR repeat elements"/>
    <property type="evidence" value="ECO:0007669"/>
    <property type="project" value="InterPro"/>
</dbReference>
<evidence type="ECO:0000313" key="2">
    <source>
        <dbReference type="EMBL" id="SEQ15177.1"/>
    </source>
</evidence>
<dbReference type="InterPro" id="IPR013422">
    <property type="entry name" value="CRISPR-assoc_prot_Cas5_N"/>
</dbReference>
<dbReference type="InterPro" id="IPR010147">
    <property type="entry name" value="CRISPR-assoc_prot_CasD"/>
</dbReference>
<reference evidence="2 3" key="1">
    <citation type="submission" date="2016-10" db="EMBL/GenBank/DDBJ databases">
        <authorList>
            <person name="de Groot N.N."/>
        </authorList>
    </citation>
    <scope>NUCLEOTIDE SEQUENCE [LARGE SCALE GENOMIC DNA]</scope>
    <source>
        <strain evidence="2 3">ATCC 35958</strain>
    </source>
</reference>
<gene>
    <name evidence="2" type="ORF">SAMN02982919_00090</name>
</gene>
<protein>
    <submittedName>
        <fullName evidence="2">CRISPR-associated protein, Cas5e family</fullName>
    </submittedName>
</protein>
<name>A0A1H9DPD6_9BURK</name>
<dbReference type="NCBIfam" id="TIGR01868">
    <property type="entry name" value="casD_Cas5e"/>
    <property type="match status" value="1"/>
</dbReference>
<proteinExistence type="predicted"/>
<dbReference type="GO" id="GO:0003723">
    <property type="term" value="F:RNA binding"/>
    <property type="evidence" value="ECO:0007669"/>
    <property type="project" value="InterPro"/>
</dbReference>
<dbReference type="Gene3D" id="3.30.70.2660">
    <property type="match status" value="1"/>
</dbReference>
<dbReference type="RefSeq" id="WP_091451085.1">
    <property type="nucleotide sequence ID" value="NZ_FOGD01000001.1"/>
</dbReference>
<sequence length="267" mass="29113">MEYLVFQLQAPLSSWGEPAVGEFRGTAERPGQSALIGLLGAALGLLRDDEAAHVALRDGYGFAIGLLNPGSLLRDYHTAQVPSRTALKGRPHATRRQELSVPKTDLGTILSTRDYRQNAASLVAVQPRQGAAQPYGLAELEAALRQPQFTLYLGRKTCVLGAPLWPQCMTANSAHEAFTAYALRFEAARQAAKTSHGGVPLEPLPELQCLAFDEHIEAGLAHDLSTRRKDQLIRRKNWQFGDRDEYLAFLPTPSTSMPSSPSTPSKV</sequence>
<dbReference type="InterPro" id="IPR021124">
    <property type="entry name" value="CRISPR-assoc_prot_Cas5"/>
</dbReference>
<evidence type="ECO:0000313" key="3">
    <source>
        <dbReference type="Proteomes" id="UP000199766"/>
    </source>
</evidence>
<dbReference type="Proteomes" id="UP000199766">
    <property type="component" value="Unassembled WGS sequence"/>
</dbReference>
<dbReference type="STRING" id="180197.SAMN02982919_00090"/>
<keyword evidence="1" id="KW-0051">Antiviral defense</keyword>
<organism evidence="2 3">
    <name type="scientific">Giesbergeria anulus</name>
    <dbReference type="NCBI Taxonomy" id="180197"/>
    <lineage>
        <taxon>Bacteria</taxon>
        <taxon>Pseudomonadati</taxon>
        <taxon>Pseudomonadota</taxon>
        <taxon>Betaproteobacteria</taxon>
        <taxon>Burkholderiales</taxon>
        <taxon>Comamonadaceae</taxon>
        <taxon>Giesbergeria</taxon>
    </lineage>
</organism>
<dbReference type="AlphaFoldDB" id="A0A1H9DPD6"/>
<accession>A0A1H9DPD6</accession>
<dbReference type="Pfam" id="PF09704">
    <property type="entry name" value="Cas_Cas5d"/>
    <property type="match status" value="1"/>
</dbReference>
<dbReference type="EMBL" id="FOGD01000001">
    <property type="protein sequence ID" value="SEQ15177.1"/>
    <property type="molecule type" value="Genomic_DNA"/>
</dbReference>
<keyword evidence="3" id="KW-1185">Reference proteome</keyword>
<dbReference type="GO" id="GO:0051607">
    <property type="term" value="P:defense response to virus"/>
    <property type="evidence" value="ECO:0007669"/>
    <property type="project" value="UniProtKB-KW"/>
</dbReference>
<evidence type="ECO:0000256" key="1">
    <source>
        <dbReference type="ARBA" id="ARBA00023118"/>
    </source>
</evidence>